<keyword evidence="1" id="KW-0472">Membrane</keyword>
<dbReference type="RefSeq" id="WP_425565729.1">
    <property type="nucleotide sequence ID" value="NZ_BAAAQK010000003.1"/>
</dbReference>
<feature type="transmembrane region" description="Helical" evidence="1">
    <location>
        <begin position="6"/>
        <end position="29"/>
    </location>
</feature>
<gene>
    <name evidence="2" type="ORF">GCM10009836_09880</name>
</gene>
<accession>A0ABN2MNY7</accession>
<comment type="caution">
    <text evidence="2">The sequence shown here is derived from an EMBL/GenBank/DDBJ whole genome shotgun (WGS) entry which is preliminary data.</text>
</comment>
<evidence type="ECO:0000256" key="1">
    <source>
        <dbReference type="SAM" id="Phobius"/>
    </source>
</evidence>
<organism evidence="2 3">
    <name type="scientific">Pseudonocardia ailaonensis</name>
    <dbReference type="NCBI Taxonomy" id="367279"/>
    <lineage>
        <taxon>Bacteria</taxon>
        <taxon>Bacillati</taxon>
        <taxon>Actinomycetota</taxon>
        <taxon>Actinomycetes</taxon>
        <taxon>Pseudonocardiales</taxon>
        <taxon>Pseudonocardiaceae</taxon>
        <taxon>Pseudonocardia</taxon>
    </lineage>
</organism>
<dbReference type="EMBL" id="BAAAQK010000003">
    <property type="protein sequence ID" value="GAA1833772.1"/>
    <property type="molecule type" value="Genomic_DNA"/>
</dbReference>
<protein>
    <recommendedName>
        <fullName evidence="4">NUDIX hydrolase</fullName>
    </recommendedName>
</protein>
<evidence type="ECO:0000313" key="2">
    <source>
        <dbReference type="EMBL" id="GAA1833772.1"/>
    </source>
</evidence>
<keyword evidence="1" id="KW-0812">Transmembrane</keyword>
<sequence length="199" mass="21036">MTGLPSGLVALGVAVALVVVVWVTVLCVARVRRLDRLHQRTDAARVGLESALARRAEVGLRVADVLGRPDLRAVALAAGGGAVQGLPRRAEDGIHARELVENALTRSLGGVDRSALPLALLTEIADAEQLVLLARRVHNDAVRDTLGLRSRRLVRWLRLYGTAPLPGYVEIADPPAAAVPPPFAAPTLIVPPTRPDPVG</sequence>
<keyword evidence="1" id="KW-1133">Transmembrane helix</keyword>
<evidence type="ECO:0000313" key="3">
    <source>
        <dbReference type="Proteomes" id="UP001500449"/>
    </source>
</evidence>
<dbReference type="Proteomes" id="UP001500449">
    <property type="component" value="Unassembled WGS sequence"/>
</dbReference>
<proteinExistence type="predicted"/>
<evidence type="ECO:0008006" key="4">
    <source>
        <dbReference type="Google" id="ProtNLM"/>
    </source>
</evidence>
<name>A0ABN2MNY7_9PSEU</name>
<keyword evidence="3" id="KW-1185">Reference proteome</keyword>
<reference evidence="2 3" key="1">
    <citation type="journal article" date="2019" name="Int. J. Syst. Evol. Microbiol.">
        <title>The Global Catalogue of Microorganisms (GCM) 10K type strain sequencing project: providing services to taxonomists for standard genome sequencing and annotation.</title>
        <authorList>
            <consortium name="The Broad Institute Genomics Platform"/>
            <consortium name="The Broad Institute Genome Sequencing Center for Infectious Disease"/>
            <person name="Wu L."/>
            <person name="Ma J."/>
        </authorList>
    </citation>
    <scope>NUCLEOTIDE SEQUENCE [LARGE SCALE GENOMIC DNA]</scope>
    <source>
        <strain evidence="2 3">JCM 16009</strain>
    </source>
</reference>